<dbReference type="RefSeq" id="WP_270683973.1">
    <property type="nucleotide sequence ID" value="NZ_JAQFWQ010000009.1"/>
</dbReference>
<dbReference type="Gene3D" id="3.20.20.10">
    <property type="entry name" value="Alanine racemase"/>
    <property type="match status" value="1"/>
</dbReference>
<dbReference type="Proteomes" id="UP001527866">
    <property type="component" value="Unassembled WGS sequence"/>
</dbReference>
<proteinExistence type="predicted"/>
<reference evidence="2 3" key="1">
    <citation type="submission" date="2023-01" db="EMBL/GenBank/DDBJ databases">
        <title>Draft genome sequence of Nocardiopsis sp. RSe5-2 isolated from halophytes.</title>
        <authorList>
            <person name="Duangmal K."/>
            <person name="Chantavorakit T."/>
        </authorList>
    </citation>
    <scope>NUCLEOTIDE SEQUENCE [LARGE SCALE GENOMIC DNA]</scope>
    <source>
        <strain evidence="2 3">RSe5-2</strain>
    </source>
</reference>
<gene>
    <name evidence="2" type="ORF">O4J56_05280</name>
</gene>
<evidence type="ECO:0000313" key="3">
    <source>
        <dbReference type="Proteomes" id="UP001527866"/>
    </source>
</evidence>
<name>A0ABT4TZC1_9ACTN</name>
<protein>
    <submittedName>
        <fullName evidence="2">Uncharacterized protein</fullName>
    </submittedName>
</protein>
<accession>A0ABT4TZC1</accession>
<comment type="caution">
    <text evidence="2">The sequence shown here is derived from an EMBL/GenBank/DDBJ whole genome shotgun (WGS) entry which is preliminary data.</text>
</comment>
<feature type="region of interest" description="Disordered" evidence="1">
    <location>
        <begin position="144"/>
        <end position="181"/>
    </location>
</feature>
<evidence type="ECO:0000256" key="1">
    <source>
        <dbReference type="SAM" id="MobiDB-lite"/>
    </source>
</evidence>
<keyword evidence="3" id="KW-1185">Reference proteome</keyword>
<dbReference type="EMBL" id="JAQFWQ010000009">
    <property type="protein sequence ID" value="MDA2810043.1"/>
    <property type="molecule type" value="Genomic_DNA"/>
</dbReference>
<dbReference type="SUPFAM" id="SSF51419">
    <property type="entry name" value="PLP-binding barrel"/>
    <property type="match status" value="1"/>
</dbReference>
<feature type="region of interest" description="Disordered" evidence="1">
    <location>
        <begin position="365"/>
        <end position="389"/>
    </location>
</feature>
<evidence type="ECO:0000313" key="2">
    <source>
        <dbReference type="EMBL" id="MDA2810043.1"/>
    </source>
</evidence>
<dbReference type="InterPro" id="IPR029066">
    <property type="entry name" value="PLP-binding_barrel"/>
</dbReference>
<organism evidence="2 3">
    <name type="scientific">Nocardiopsis endophytica</name>
    <dbReference type="NCBI Taxonomy" id="3018445"/>
    <lineage>
        <taxon>Bacteria</taxon>
        <taxon>Bacillati</taxon>
        <taxon>Actinomycetota</taxon>
        <taxon>Actinomycetes</taxon>
        <taxon>Streptosporangiales</taxon>
        <taxon>Nocardiopsidaceae</taxon>
        <taxon>Nocardiopsis</taxon>
    </lineage>
</organism>
<sequence>MIELPKRVHEHALRLTPRSLPACVHDLPAMTERARLLRACLPPAFGLYLPLPDPPPGAAGVLAPHVVGLLVDTVPAVRTVLRECPGVRAVLAGTGKTPGELEAVVADAARGEAVVLADSPGELRLLEHCARRAGNPVGVLLAADPCTGGSADPPSDPLPDTGPGVPGAPDSPGAPGTEGAPWAGMDAAALVECAGLLGPDPAVRLLGFAAAPTGSRPQGIAPVETLRAWGSLLGIARPEYAFALSPEPPGAGTPGAPGPPGVPGPAGERISIVAPPPGEGWSGWFLTPVLDVKHRRGTAYAVVDGGRAPESPVFAVVPRDDAWPHPWERPELADEPVTVVFRGPGPVQAPFPPVPVDRLRPGDLVAFPAAPPHPSSRAAGPQVHCLGDP</sequence>